<evidence type="ECO:0000256" key="1">
    <source>
        <dbReference type="SAM" id="SignalP"/>
    </source>
</evidence>
<dbReference type="Gene3D" id="3.40.50.1820">
    <property type="entry name" value="alpha/beta hydrolase"/>
    <property type="match status" value="1"/>
</dbReference>
<dbReference type="Proteomes" id="UP001589789">
    <property type="component" value="Unassembled WGS sequence"/>
</dbReference>
<dbReference type="SUPFAM" id="SSF53474">
    <property type="entry name" value="alpha/beta-Hydrolases"/>
    <property type="match status" value="1"/>
</dbReference>
<dbReference type="InterPro" id="IPR029058">
    <property type="entry name" value="AB_hydrolase_fold"/>
</dbReference>
<keyword evidence="3" id="KW-0378">Hydrolase</keyword>
<sequence>MRRRSPLLATLLATLLLTPLPVRAETVVASIGFDEAPRPAGLPDGLQPAPGAALRFLSLRAIDNNRVDAALWTPGATAPADTTLVVAVHGSGSNLLRPPMDSLGRGLSAGGRAVLSISTRQQNDRINTDNFFDIRRDIEAAVATGRALGFRRIVLAGHSLGNIQVQFLAATDWSPDIRSVMLLAPFANLPWKTRTILMADEAAYRRLNAAARTLLREGRPAERLPSPMGYYTGERVPVTAQHFLTYRSDAVSAADGTFWIRRVPRPILILRDAADAVIQPFEPHMLLAAASAEGALPPEARFVLLPNSRPPSLAAHSFADTGDALVEAASAWLRDQGL</sequence>
<organism evidence="3 4">
    <name type="scientific">Muricoccus vinaceus</name>
    <dbReference type="NCBI Taxonomy" id="424704"/>
    <lineage>
        <taxon>Bacteria</taxon>
        <taxon>Pseudomonadati</taxon>
        <taxon>Pseudomonadota</taxon>
        <taxon>Alphaproteobacteria</taxon>
        <taxon>Acetobacterales</taxon>
        <taxon>Roseomonadaceae</taxon>
        <taxon>Muricoccus</taxon>
    </lineage>
</organism>
<comment type="caution">
    <text evidence="3">The sequence shown here is derived from an EMBL/GenBank/DDBJ whole genome shotgun (WGS) entry which is preliminary data.</text>
</comment>
<protein>
    <submittedName>
        <fullName evidence="3">Alpha/beta hydrolase</fullName>
    </submittedName>
</protein>
<evidence type="ECO:0000259" key="2">
    <source>
        <dbReference type="Pfam" id="PF12697"/>
    </source>
</evidence>
<keyword evidence="4" id="KW-1185">Reference proteome</keyword>
<dbReference type="EMBL" id="JBHLVZ010000033">
    <property type="protein sequence ID" value="MFC0386430.1"/>
    <property type="molecule type" value="Genomic_DNA"/>
</dbReference>
<dbReference type="RefSeq" id="WP_377050891.1">
    <property type="nucleotide sequence ID" value="NZ_JBHLVZ010000033.1"/>
</dbReference>
<dbReference type="Pfam" id="PF12697">
    <property type="entry name" value="Abhydrolase_6"/>
    <property type="match status" value="1"/>
</dbReference>
<gene>
    <name evidence="3" type="ORF">ACFFIC_12890</name>
</gene>
<accession>A0ABV6IS63</accession>
<feature type="signal peptide" evidence="1">
    <location>
        <begin position="1"/>
        <end position="24"/>
    </location>
</feature>
<evidence type="ECO:0000313" key="3">
    <source>
        <dbReference type="EMBL" id="MFC0386430.1"/>
    </source>
</evidence>
<reference evidence="3 4" key="1">
    <citation type="submission" date="2024-09" db="EMBL/GenBank/DDBJ databases">
        <authorList>
            <person name="Sun Q."/>
            <person name="Mori K."/>
        </authorList>
    </citation>
    <scope>NUCLEOTIDE SEQUENCE [LARGE SCALE GENOMIC DNA]</scope>
    <source>
        <strain evidence="3 4">CCM 7468</strain>
    </source>
</reference>
<feature type="chain" id="PRO_5047263114" evidence="1">
    <location>
        <begin position="25"/>
        <end position="338"/>
    </location>
</feature>
<dbReference type="InterPro" id="IPR000073">
    <property type="entry name" value="AB_hydrolase_1"/>
</dbReference>
<feature type="domain" description="AB hydrolase-1" evidence="2">
    <location>
        <begin position="85"/>
        <end position="309"/>
    </location>
</feature>
<evidence type="ECO:0000313" key="4">
    <source>
        <dbReference type="Proteomes" id="UP001589789"/>
    </source>
</evidence>
<dbReference type="GO" id="GO:0016787">
    <property type="term" value="F:hydrolase activity"/>
    <property type="evidence" value="ECO:0007669"/>
    <property type="project" value="UniProtKB-KW"/>
</dbReference>
<proteinExistence type="predicted"/>
<name>A0ABV6IS63_9PROT</name>
<keyword evidence="1" id="KW-0732">Signal</keyword>